<evidence type="ECO:0000313" key="6">
    <source>
        <dbReference type="Proteomes" id="UP000051562"/>
    </source>
</evidence>
<dbReference type="Gene3D" id="3.10.105.10">
    <property type="entry name" value="Dipeptide-binding Protein, Domain 3"/>
    <property type="match status" value="1"/>
</dbReference>
<protein>
    <recommendedName>
        <fullName evidence="4">Solute-binding protein family 5 domain-containing protein</fullName>
    </recommendedName>
</protein>
<dbReference type="PIRSF" id="PIRSF002741">
    <property type="entry name" value="MppA"/>
    <property type="match status" value="1"/>
</dbReference>
<dbReference type="AlphaFoldDB" id="A0A0Q3M022"/>
<proteinExistence type="inferred from homology"/>
<dbReference type="Gene3D" id="3.90.76.10">
    <property type="entry name" value="Dipeptide-binding Protein, Domain 1"/>
    <property type="match status" value="1"/>
</dbReference>
<dbReference type="GO" id="GO:0043190">
    <property type="term" value="C:ATP-binding cassette (ABC) transporter complex"/>
    <property type="evidence" value="ECO:0007669"/>
    <property type="project" value="InterPro"/>
</dbReference>
<accession>A0A0Q3M022</accession>
<dbReference type="InterPro" id="IPR030678">
    <property type="entry name" value="Peptide/Ni-bd"/>
</dbReference>
<dbReference type="GO" id="GO:0030288">
    <property type="term" value="C:outer membrane-bounded periplasmic space"/>
    <property type="evidence" value="ECO:0007669"/>
    <property type="project" value="UniProtKB-ARBA"/>
</dbReference>
<dbReference type="RefSeq" id="WP_055729638.1">
    <property type="nucleotide sequence ID" value="NZ_LMAR01000053.1"/>
</dbReference>
<name>A0A0Q3M022_9HYPH</name>
<evidence type="ECO:0000259" key="4">
    <source>
        <dbReference type="Pfam" id="PF00496"/>
    </source>
</evidence>
<dbReference type="PANTHER" id="PTHR30290:SF83">
    <property type="entry name" value="ABC TRANSPORTER SUBSTRATE-BINDING PROTEIN"/>
    <property type="match status" value="1"/>
</dbReference>
<dbReference type="InterPro" id="IPR039424">
    <property type="entry name" value="SBP_5"/>
</dbReference>
<dbReference type="STRING" id="53254.SAMN05660750_02185"/>
<organism evidence="5 6">
    <name type="scientific">Bosea thiooxidans</name>
    <dbReference type="NCBI Taxonomy" id="53254"/>
    <lineage>
        <taxon>Bacteria</taxon>
        <taxon>Pseudomonadati</taxon>
        <taxon>Pseudomonadota</taxon>
        <taxon>Alphaproteobacteria</taxon>
        <taxon>Hyphomicrobiales</taxon>
        <taxon>Boseaceae</taxon>
        <taxon>Bosea</taxon>
    </lineage>
</organism>
<dbReference type="GO" id="GO:1904680">
    <property type="term" value="F:peptide transmembrane transporter activity"/>
    <property type="evidence" value="ECO:0007669"/>
    <property type="project" value="TreeGrafter"/>
</dbReference>
<feature type="chain" id="PRO_5006205448" description="Solute-binding protein family 5 domain-containing protein" evidence="3">
    <location>
        <begin position="34"/>
        <end position="543"/>
    </location>
</feature>
<dbReference type="Proteomes" id="UP000051562">
    <property type="component" value="Unassembled WGS sequence"/>
</dbReference>
<dbReference type="Gene3D" id="3.40.190.10">
    <property type="entry name" value="Periplasmic binding protein-like II"/>
    <property type="match status" value="1"/>
</dbReference>
<dbReference type="EMBL" id="LMAR01000053">
    <property type="protein sequence ID" value="KQK29057.1"/>
    <property type="molecule type" value="Genomic_DNA"/>
</dbReference>
<comment type="subcellular location">
    <subcellularLocation>
        <location evidence="1">Periplasm</location>
    </subcellularLocation>
</comment>
<dbReference type="CDD" id="cd00995">
    <property type="entry name" value="PBP2_NikA_DppA_OppA_like"/>
    <property type="match status" value="1"/>
</dbReference>
<sequence>MKQNRFSLGVAALPFAVACGALVASIAPGQAQAPQPGWVTVSACTPAGPLIPTNTTESCGSDVLQPILAGLVTTDAKTGAIIEDVAESITTSDNKTWTIKLRKGRKFHDGTEVLAKNFVDAWNWAAYGPNGQSNNDWFSVIVGYGDLNPKAPKGEKPPAPATNRMTGLKVVNDHEFQVELSNPVPVFRAQLSYKAFYPMPDSFFADPAAFGRKPIGAGPFQFVSGAPDSGYKLAAFADYAGPAKPSIKGIDLRIYTSREAAYNDLVAGNLDLLRDIPASKLVGDLWKRDLGGRAVTQPRANIQALGMPYTDANPQLLKPAIRQALSMAIDRKAIVDILFNGIGQPATGWVPPGTEGYQPGACGEYCSFNPEKAKALLAQAGGYKGEIKLYYAGDSEVKSAMDAVCNSIQNTLSITCVTSALSDNATFRSYTRSGKVDGLFPSNWTMDYPSIDNALIPLYSKAGTSNRGAYESAAFDALLDKAAKEETSAAIKTYQEAERLLTAEMPRVPLWNPAMTVGHSPKVRSVTLYANGRIDYSALSLKD</sequence>
<gene>
    <name evidence="5" type="ORF">ARD30_19735</name>
</gene>
<evidence type="ECO:0000313" key="5">
    <source>
        <dbReference type="EMBL" id="KQK29057.1"/>
    </source>
</evidence>
<reference evidence="5 6" key="1">
    <citation type="submission" date="2015-10" db="EMBL/GenBank/DDBJ databases">
        <title>Draft genome of Bosea thiooxidans.</title>
        <authorList>
            <person name="Wang X."/>
        </authorList>
    </citation>
    <scope>NUCLEOTIDE SEQUENCE [LARGE SCALE GENOMIC DNA]</scope>
    <source>
        <strain evidence="5 6">CGMCC 9174</strain>
    </source>
</reference>
<comment type="similarity">
    <text evidence="2">Belongs to the bacterial solute-binding protein 5 family.</text>
</comment>
<evidence type="ECO:0000256" key="1">
    <source>
        <dbReference type="ARBA" id="ARBA00004418"/>
    </source>
</evidence>
<feature type="domain" description="Solute-binding protein family 5" evidence="4">
    <location>
        <begin position="81"/>
        <end position="465"/>
    </location>
</feature>
<dbReference type="SUPFAM" id="SSF53850">
    <property type="entry name" value="Periplasmic binding protein-like II"/>
    <property type="match status" value="1"/>
</dbReference>
<dbReference type="InterPro" id="IPR000914">
    <property type="entry name" value="SBP_5_dom"/>
</dbReference>
<evidence type="ECO:0000256" key="2">
    <source>
        <dbReference type="ARBA" id="ARBA00005695"/>
    </source>
</evidence>
<dbReference type="Pfam" id="PF00496">
    <property type="entry name" value="SBP_bac_5"/>
    <property type="match status" value="1"/>
</dbReference>
<dbReference type="PROSITE" id="PS51257">
    <property type="entry name" value="PROKAR_LIPOPROTEIN"/>
    <property type="match status" value="1"/>
</dbReference>
<keyword evidence="6" id="KW-1185">Reference proteome</keyword>
<dbReference type="PANTHER" id="PTHR30290">
    <property type="entry name" value="PERIPLASMIC BINDING COMPONENT OF ABC TRANSPORTER"/>
    <property type="match status" value="1"/>
</dbReference>
<feature type="signal peptide" evidence="3">
    <location>
        <begin position="1"/>
        <end position="33"/>
    </location>
</feature>
<dbReference type="GO" id="GO:0015833">
    <property type="term" value="P:peptide transport"/>
    <property type="evidence" value="ECO:0007669"/>
    <property type="project" value="TreeGrafter"/>
</dbReference>
<comment type="caution">
    <text evidence="5">The sequence shown here is derived from an EMBL/GenBank/DDBJ whole genome shotgun (WGS) entry which is preliminary data.</text>
</comment>
<evidence type="ECO:0000256" key="3">
    <source>
        <dbReference type="SAM" id="SignalP"/>
    </source>
</evidence>
<keyword evidence="3" id="KW-0732">Signal</keyword>